<proteinExistence type="inferred from homology"/>
<evidence type="ECO:0000256" key="4">
    <source>
        <dbReference type="ARBA" id="ARBA00023239"/>
    </source>
</evidence>
<comment type="subcellular location">
    <subcellularLocation>
        <location evidence="9">Cytoplasm</location>
    </subcellularLocation>
</comment>
<dbReference type="Gene3D" id="1.20.200.10">
    <property type="entry name" value="Fumarase/aspartase (Central domain)"/>
    <property type="match status" value="1"/>
</dbReference>
<evidence type="ECO:0000256" key="8">
    <source>
        <dbReference type="RuleBase" id="RU004479"/>
    </source>
</evidence>
<dbReference type="PANTHER" id="PTHR10362">
    <property type="entry name" value="HISTIDINE AMMONIA-LYASE"/>
    <property type="match status" value="1"/>
</dbReference>
<evidence type="ECO:0000256" key="3">
    <source>
        <dbReference type="ARBA" id="ARBA00022808"/>
    </source>
</evidence>
<evidence type="ECO:0000256" key="1">
    <source>
        <dbReference type="ARBA" id="ARBA00005113"/>
    </source>
</evidence>
<dbReference type="InterPro" id="IPR001106">
    <property type="entry name" value="Aromatic_Lyase"/>
</dbReference>
<dbReference type="NCBIfam" id="NF006871">
    <property type="entry name" value="PRK09367.1"/>
    <property type="match status" value="1"/>
</dbReference>
<dbReference type="Pfam" id="PF00221">
    <property type="entry name" value="Lyase_aromatic"/>
    <property type="match status" value="1"/>
</dbReference>
<dbReference type="OrthoDB" id="9806955at2"/>
<dbReference type="SUPFAM" id="SSF48557">
    <property type="entry name" value="L-aspartase-like"/>
    <property type="match status" value="1"/>
</dbReference>
<comment type="pathway">
    <text evidence="1 8">Amino-acid degradation; L-histidine degradation into L-glutamate; N-formimidoyl-L-glutamate from L-histidine: step 1/3.</text>
</comment>
<keyword evidence="3 8" id="KW-0369">Histidine metabolism</keyword>
<evidence type="ECO:0000256" key="7">
    <source>
        <dbReference type="RuleBase" id="RU003954"/>
    </source>
</evidence>
<dbReference type="PROSITE" id="PS00488">
    <property type="entry name" value="PAL_HISTIDASE"/>
    <property type="match status" value="1"/>
</dbReference>
<evidence type="ECO:0000256" key="2">
    <source>
        <dbReference type="ARBA" id="ARBA00012994"/>
    </source>
</evidence>
<dbReference type="FunFam" id="1.20.200.10:FF:000003">
    <property type="entry name" value="Histidine ammonia-lyase"/>
    <property type="match status" value="1"/>
</dbReference>
<accession>A0A1N6QNV9</accession>
<dbReference type="InterPro" id="IPR024083">
    <property type="entry name" value="Fumarase/histidase_N"/>
</dbReference>
<dbReference type="InterPro" id="IPR008948">
    <property type="entry name" value="L-Aspartase-like"/>
</dbReference>
<dbReference type="UniPathway" id="UPA00379">
    <property type="reaction ID" value="UER00549"/>
</dbReference>
<dbReference type="CDD" id="cd00332">
    <property type="entry name" value="PAL-HAL"/>
    <property type="match status" value="1"/>
</dbReference>
<sequence length="524" mass="56932">MGIQTFKLGEDWLTAGKAMQIVHGEFSTILSEATERKITESWKIVQNIVEKGHPVYGINTGFGPLCTTKISKSETNILQTNILQSHSVGVGEPIAKDISKLMLILKAQSLAKGYSGIALTTLKRIIWHIENDAIPIVPSQGSVGASGDLAPLSHLFLPLIGLGKVEYKNETITTEALFKKTGLEAIALGPKEGLALINGTQFIAAHAVKVVAQLHSILAQADVIGAMMIEGLQGSVKPFYNELHALRPFKGNVHVAKRVKKLLKGSEIMEAHVDCEKVQDPYSIRCIPQVHGASRTAWLHLKELLEVELNSVTDNPVIIDEELTISGGNFHGQPLAMALDYACLAASEIGNISDRRIYLSLEGNSPGVPKLLMNDTGINSGYMILQYTTAALASENKGLCFPSSADSIPTSLGQEDHVSMGSIGGRKALQVIGNVEKILAIELLTAAQAFEFRKPLKSGIYLDEVHNSVREQVAFASKDRVFADDIEKGIAMIKDQTILKVIARVQKEDNISLKTKHSEEFENY</sequence>
<dbReference type="InterPro" id="IPR005921">
    <property type="entry name" value="HutH"/>
</dbReference>
<dbReference type="GO" id="GO:0019557">
    <property type="term" value="P:L-histidine catabolic process to glutamate and formate"/>
    <property type="evidence" value="ECO:0007669"/>
    <property type="project" value="UniProtKB-UniPathway"/>
</dbReference>
<name>A0A1N6QNV9_9FLAO</name>
<evidence type="ECO:0000256" key="9">
    <source>
        <dbReference type="RuleBase" id="RU004480"/>
    </source>
</evidence>
<evidence type="ECO:0000313" key="10">
    <source>
        <dbReference type="EMBL" id="SIQ18192.1"/>
    </source>
</evidence>
<dbReference type="Proteomes" id="UP000186953">
    <property type="component" value="Unassembled WGS sequence"/>
</dbReference>
<dbReference type="EC" id="4.3.1.3" evidence="2 6"/>
<dbReference type="GO" id="GO:0005737">
    <property type="term" value="C:cytoplasm"/>
    <property type="evidence" value="ECO:0007669"/>
    <property type="project" value="UniProtKB-SubCell"/>
</dbReference>
<gene>
    <name evidence="10" type="ORF">SAMN05421797_101964</name>
</gene>
<dbReference type="RefSeq" id="WP_076547144.1">
    <property type="nucleotide sequence ID" value="NZ_FTMA01000001.1"/>
</dbReference>
<dbReference type="EMBL" id="FTMA01000001">
    <property type="protein sequence ID" value="SIQ18192.1"/>
    <property type="molecule type" value="Genomic_DNA"/>
</dbReference>
<dbReference type="InterPro" id="IPR022313">
    <property type="entry name" value="Phe/His_NH3-lyase_AS"/>
</dbReference>
<dbReference type="AlphaFoldDB" id="A0A1N6QNV9"/>
<dbReference type="GO" id="GO:0004397">
    <property type="term" value="F:histidine ammonia-lyase activity"/>
    <property type="evidence" value="ECO:0007669"/>
    <property type="project" value="UniProtKB-UniRule"/>
</dbReference>
<organism evidence="10 11">
    <name type="scientific">Maribacter ulvicola</name>
    <dbReference type="NCBI Taxonomy" id="228959"/>
    <lineage>
        <taxon>Bacteria</taxon>
        <taxon>Pseudomonadati</taxon>
        <taxon>Bacteroidota</taxon>
        <taxon>Flavobacteriia</taxon>
        <taxon>Flavobacteriales</taxon>
        <taxon>Flavobacteriaceae</taxon>
        <taxon>Maribacter</taxon>
    </lineage>
</organism>
<reference evidence="11" key="1">
    <citation type="submission" date="2017-01" db="EMBL/GenBank/DDBJ databases">
        <authorList>
            <person name="Varghese N."/>
            <person name="Submissions S."/>
        </authorList>
    </citation>
    <scope>NUCLEOTIDE SEQUENCE [LARGE SCALE GENOMIC DNA]</scope>
    <source>
        <strain evidence="11">DSM 15366</strain>
    </source>
</reference>
<evidence type="ECO:0000313" key="11">
    <source>
        <dbReference type="Proteomes" id="UP000186953"/>
    </source>
</evidence>
<protein>
    <recommendedName>
        <fullName evidence="2 6">Histidine ammonia-lyase</fullName>
        <ecNumber evidence="2 6">4.3.1.3</ecNumber>
    </recommendedName>
</protein>
<comment type="similarity">
    <text evidence="7">Belongs to the PAL/histidase family.</text>
</comment>
<keyword evidence="11" id="KW-1185">Reference proteome</keyword>
<evidence type="ECO:0000256" key="5">
    <source>
        <dbReference type="ARBA" id="ARBA00049269"/>
    </source>
</evidence>
<dbReference type="STRING" id="228959.SAMN05421797_101964"/>
<dbReference type="Gene3D" id="1.10.275.10">
    <property type="entry name" value="Fumarase/aspartase (N-terminal domain)"/>
    <property type="match status" value="1"/>
</dbReference>
<dbReference type="NCBIfam" id="TIGR01225">
    <property type="entry name" value="hutH"/>
    <property type="match status" value="1"/>
</dbReference>
<dbReference type="GO" id="GO:0019556">
    <property type="term" value="P:L-histidine catabolic process to glutamate and formamide"/>
    <property type="evidence" value="ECO:0007669"/>
    <property type="project" value="UniProtKB-UniPathway"/>
</dbReference>
<comment type="catalytic activity">
    <reaction evidence="5 8">
        <text>L-histidine = trans-urocanate + NH4(+)</text>
        <dbReference type="Rhea" id="RHEA:21232"/>
        <dbReference type="ChEBI" id="CHEBI:17771"/>
        <dbReference type="ChEBI" id="CHEBI:28938"/>
        <dbReference type="ChEBI" id="CHEBI:57595"/>
        <dbReference type="EC" id="4.3.1.3"/>
    </reaction>
</comment>
<evidence type="ECO:0000256" key="6">
    <source>
        <dbReference type="NCBIfam" id="TIGR01225"/>
    </source>
</evidence>
<dbReference type="FunFam" id="1.10.275.10:FF:000005">
    <property type="entry name" value="Histidine ammonia-lyase"/>
    <property type="match status" value="1"/>
</dbReference>
<keyword evidence="4 7" id="KW-0456">Lyase</keyword>